<comment type="caution">
    <text evidence="5">The sequence shown here is derived from an EMBL/GenBank/DDBJ whole genome shotgun (WGS) entry which is preliminary data.</text>
</comment>
<evidence type="ECO:0000313" key="6">
    <source>
        <dbReference type="Proteomes" id="UP000636709"/>
    </source>
</evidence>
<gene>
    <name evidence="5" type="ORF">HU200_026188</name>
</gene>
<evidence type="ECO:0000256" key="1">
    <source>
        <dbReference type="ARBA" id="ARBA00009178"/>
    </source>
</evidence>
<evidence type="ECO:0000256" key="2">
    <source>
        <dbReference type="ARBA" id="ARBA00022702"/>
    </source>
</evidence>
<reference evidence="5" key="1">
    <citation type="submission" date="2020-07" db="EMBL/GenBank/DDBJ databases">
        <title>Genome sequence and genetic diversity analysis of an under-domesticated orphan crop, white fonio (Digitaria exilis).</title>
        <authorList>
            <person name="Bennetzen J.L."/>
            <person name="Chen S."/>
            <person name="Ma X."/>
            <person name="Wang X."/>
            <person name="Yssel A.E.J."/>
            <person name="Chaluvadi S.R."/>
            <person name="Johnson M."/>
            <person name="Gangashetty P."/>
            <person name="Hamidou F."/>
            <person name="Sanogo M.D."/>
            <person name="Zwaenepoel A."/>
            <person name="Wallace J."/>
            <person name="Van De Peer Y."/>
            <person name="Van Deynze A."/>
        </authorList>
    </citation>
    <scope>NUCLEOTIDE SEQUENCE</scope>
    <source>
        <tissue evidence="5">Leaves</tissue>
    </source>
</reference>
<dbReference type="InterPro" id="IPR008801">
    <property type="entry name" value="RALF"/>
</dbReference>
<dbReference type="Gramene" id="Dexi5B01G0033330.1">
    <property type="protein sequence ID" value="Dexi5B01G0033330.1:cds"/>
    <property type="gene ID" value="Dexi5B01G0033330"/>
</dbReference>
<dbReference type="PROSITE" id="PS51257">
    <property type="entry name" value="PROKAR_LIPOPROTEIN"/>
    <property type="match status" value="1"/>
</dbReference>
<dbReference type="Pfam" id="PF05498">
    <property type="entry name" value="RALF"/>
    <property type="match status" value="1"/>
</dbReference>
<evidence type="ECO:0000313" key="5">
    <source>
        <dbReference type="EMBL" id="KAF8717077.1"/>
    </source>
</evidence>
<dbReference type="Proteomes" id="UP000636709">
    <property type="component" value="Unassembled WGS sequence"/>
</dbReference>
<keyword evidence="6" id="KW-1185">Reference proteome</keyword>
<keyword evidence="3" id="KW-0732">Signal</keyword>
<dbReference type="OrthoDB" id="660122at2759"/>
<name>A0A835ESA3_9POAL</name>
<accession>A0A835ESA3</accession>
<comment type="similarity">
    <text evidence="1">Belongs to the plant rapid alkalinization factor (RALF) family.</text>
</comment>
<dbReference type="AlphaFoldDB" id="A0A835ESA3"/>
<sequence>MARRSRLDVLVTIFAFAAGALLLATTSCAAASAMGFPGDAAGRMLSSLDARRRVEEDDASSLVEAEELAAAYPRRRALYSGGYISYGALAASKAACYGPCPARGQAYSRGCEAIYQCRG</sequence>
<protein>
    <submittedName>
        <fullName evidence="5">Uncharacterized protein</fullName>
    </submittedName>
</protein>
<dbReference type="PANTHER" id="PTHR34998:SF1">
    <property type="entry name" value="EXPRESSED PROTEIN"/>
    <property type="match status" value="1"/>
</dbReference>
<dbReference type="EMBL" id="JACEFO010001719">
    <property type="protein sequence ID" value="KAF8717077.1"/>
    <property type="molecule type" value="Genomic_DNA"/>
</dbReference>
<dbReference type="GO" id="GO:0005179">
    <property type="term" value="F:hormone activity"/>
    <property type="evidence" value="ECO:0007669"/>
    <property type="project" value="UniProtKB-KW"/>
</dbReference>
<dbReference type="PANTHER" id="PTHR34998">
    <property type="entry name" value="OS04G0357400 PROTEIN-RELATED"/>
    <property type="match status" value="1"/>
</dbReference>
<proteinExistence type="inferred from homology"/>
<organism evidence="5 6">
    <name type="scientific">Digitaria exilis</name>
    <dbReference type="NCBI Taxonomy" id="1010633"/>
    <lineage>
        <taxon>Eukaryota</taxon>
        <taxon>Viridiplantae</taxon>
        <taxon>Streptophyta</taxon>
        <taxon>Embryophyta</taxon>
        <taxon>Tracheophyta</taxon>
        <taxon>Spermatophyta</taxon>
        <taxon>Magnoliopsida</taxon>
        <taxon>Liliopsida</taxon>
        <taxon>Poales</taxon>
        <taxon>Poaceae</taxon>
        <taxon>PACMAD clade</taxon>
        <taxon>Panicoideae</taxon>
        <taxon>Panicodae</taxon>
        <taxon>Paniceae</taxon>
        <taxon>Anthephorinae</taxon>
        <taxon>Digitaria</taxon>
    </lineage>
</organism>
<keyword evidence="4" id="KW-1015">Disulfide bond</keyword>
<evidence type="ECO:0000256" key="4">
    <source>
        <dbReference type="ARBA" id="ARBA00023157"/>
    </source>
</evidence>
<keyword evidence="2" id="KW-0372">Hormone</keyword>
<evidence type="ECO:0000256" key="3">
    <source>
        <dbReference type="ARBA" id="ARBA00022729"/>
    </source>
</evidence>